<feature type="non-terminal residue" evidence="6">
    <location>
        <position position="1096"/>
    </location>
</feature>
<feature type="region of interest" description="Disordered" evidence="1">
    <location>
        <begin position="391"/>
        <end position="417"/>
    </location>
</feature>
<evidence type="ECO:0000256" key="2">
    <source>
        <dbReference type="SAM" id="Phobius"/>
    </source>
</evidence>
<dbReference type="RefSeq" id="XP_037899515.1">
    <property type="nucleotide sequence ID" value="XM_038043587.1"/>
</dbReference>
<evidence type="ECO:0000256" key="1">
    <source>
        <dbReference type="SAM" id="MobiDB-lite"/>
    </source>
</evidence>
<feature type="chain" id="PRO_5038679425" evidence="3">
    <location>
        <begin position="24"/>
        <end position="1096"/>
    </location>
</feature>
<dbReference type="InterPro" id="IPR057615">
    <property type="entry name" value="Ig_VWA7"/>
</dbReference>
<keyword evidence="2" id="KW-0812">Transmembrane</keyword>
<proteinExistence type="predicted"/>
<feature type="transmembrane region" description="Helical" evidence="2">
    <location>
        <begin position="1011"/>
        <end position="1038"/>
    </location>
</feature>
<dbReference type="AlphaFoldDB" id="A0A9C5ZNA5"/>
<gene>
    <name evidence="6" type="primary">LOC119644062</name>
</gene>
<protein>
    <submittedName>
        <fullName evidence="6">Uncharacterized protein LOC119644062</fullName>
    </submittedName>
</protein>
<feature type="compositionally biased region" description="Polar residues" evidence="1">
    <location>
        <begin position="396"/>
        <end position="408"/>
    </location>
</feature>
<dbReference type="Pfam" id="PF23619">
    <property type="entry name" value="Ig_VWA7"/>
    <property type="match status" value="1"/>
</dbReference>
<dbReference type="GeneID" id="119644062"/>
<keyword evidence="2" id="KW-0472">Membrane</keyword>
<reference evidence="6" key="1">
    <citation type="submission" date="2025-08" db="UniProtKB">
        <authorList>
            <consortium name="RefSeq"/>
        </authorList>
    </citation>
    <scope>IDENTIFICATION</scope>
    <source>
        <tissue evidence="6">Whole body pupa</tissue>
    </source>
</reference>
<evidence type="ECO:0000256" key="3">
    <source>
        <dbReference type="SAM" id="SignalP"/>
    </source>
</evidence>
<keyword evidence="2" id="KW-1133">Transmembrane helix</keyword>
<dbReference type="KEGG" id="gfs:119644062"/>
<evidence type="ECO:0000313" key="5">
    <source>
        <dbReference type="Proteomes" id="UP000092443"/>
    </source>
</evidence>
<organism evidence="5 6">
    <name type="scientific">Glossina fuscipes</name>
    <dbReference type="NCBI Taxonomy" id="7396"/>
    <lineage>
        <taxon>Eukaryota</taxon>
        <taxon>Metazoa</taxon>
        <taxon>Ecdysozoa</taxon>
        <taxon>Arthropoda</taxon>
        <taxon>Hexapoda</taxon>
        <taxon>Insecta</taxon>
        <taxon>Pterygota</taxon>
        <taxon>Neoptera</taxon>
        <taxon>Endopterygota</taxon>
        <taxon>Diptera</taxon>
        <taxon>Brachycera</taxon>
        <taxon>Muscomorpha</taxon>
        <taxon>Hippoboscoidea</taxon>
        <taxon>Glossinidae</taxon>
        <taxon>Glossina</taxon>
    </lineage>
</organism>
<sequence>MIYLSFKFIILLLSFCCLHCCRGYTNYTTAARFEASSSIIDTPRKSIANNTDDTYNVAAKSLNESGLNISDNQLSQAEHSSADLSIRKKTKPNSNFFITTERQINQITGRDIVNEVLSKVPTHTTTSIPDYIHRAMLVQKTNDAQDEFSTVHYKETVNWPSSLSQRTLKQAVEYNNAKPLIIDNHYSTVAGEIVPLAINYYTAQQQQMESDVSNDSKQKNKNNNMISKLDSPVAMAQQQLWQQDQAEEQSQLQINSGEYYEFKDAIKQSSPKYGISRSNSSNGMTIEPRTQLSIPSLMQTQQQRQQQSREEFADLRASMLTDAWSTLTVPTTTTTTLTSPDANIFTTTTLSNLAKYSGKILYDMAASEPPSIAITTAIVTNQRLPIAADKKGKQIPMSTGASTQIAAKTTTSRSSNRRRLLPHEQLRNYIEDAYIRMPLAVIVDPSSSSLEKSKVLWNDALSINMNIQIVLITLSGSGVPAAFNFNNTHQFLTGLNSIKERKGGDAFVGILHASDLVPYDSAVFISTAVLSPHTELVQNAAITLLKKRIRLYLIWFGERALSENETQESLGGILGEVALRSGGEILHIISNENYEEIERSTLTIVAEALRGPQEIEVPVDTTLSGLHVKIDKLMRKVMLETPSGDINLKSLVKFKTFATAGNDDNAHLNAYVPLMKLPKATIFKLKIIPEDMDIEYSVFIRAKREADELLDDVFKSLTTYVFKDQSMPPKNVRSELLQAINPLTGVQNGFKIPANPEYNPKNEVKSLSTKKTQGSKKIFNNSSLLQLQNSLFPHSSTKIVMGSNSKILISPGDLSQLYFEITNMGLEGLHYYIQVVDEKRFLIKLAPQSLYVASKQTISVMLTVSVPIKTEVGTTDHITFSAYSASTVTSLAVLLKVISHLELQDTESPTISWTIANRCDFKVDHLHSCSEHLWSLDITAQDKHTGILRLVSIPSDSLFYTNSYTVGSRGPIRATYISTCCTPTVQLIAYDVIGNQQRYHVSVEQSVFNGAVIAAITLGIIVVVLLFALLIAGVIWCCRRRKGTIDLPSYRSRGGVRTGTGCDCTIGGAAGSNNGLLEKSSKVIPVTEALNKGFLI</sequence>
<dbReference type="Proteomes" id="UP000092443">
    <property type="component" value="Unplaced"/>
</dbReference>
<keyword evidence="3" id="KW-0732">Signal</keyword>
<evidence type="ECO:0000259" key="4">
    <source>
        <dbReference type="Pfam" id="PF23619"/>
    </source>
</evidence>
<keyword evidence="5" id="KW-1185">Reference proteome</keyword>
<feature type="domain" description="VWA7 Ig-like" evidence="4">
    <location>
        <begin position="804"/>
        <end position="887"/>
    </location>
</feature>
<name>A0A9C5ZNA5_9MUSC</name>
<accession>A0A9C5ZNA5</accession>
<feature type="signal peptide" evidence="3">
    <location>
        <begin position="1"/>
        <end position="23"/>
    </location>
</feature>
<evidence type="ECO:0000313" key="6">
    <source>
        <dbReference type="RefSeq" id="XP_037899515.1"/>
    </source>
</evidence>